<protein>
    <submittedName>
        <fullName evidence="3">Nucleotide-binding protein, universal stress protein UspA family</fullName>
    </submittedName>
</protein>
<feature type="domain" description="UspA" evidence="2">
    <location>
        <begin position="10"/>
        <end position="148"/>
    </location>
</feature>
<dbReference type="PANTHER" id="PTHR46268">
    <property type="entry name" value="STRESS RESPONSE PROTEIN NHAX"/>
    <property type="match status" value="1"/>
</dbReference>
<organism evidence="3 4">
    <name type="scientific">Apilactobacillus kunkeei</name>
    <dbReference type="NCBI Taxonomy" id="148814"/>
    <lineage>
        <taxon>Bacteria</taxon>
        <taxon>Bacillati</taxon>
        <taxon>Bacillota</taxon>
        <taxon>Bacilli</taxon>
        <taxon>Lactobacillales</taxon>
        <taxon>Lactobacillaceae</taxon>
        <taxon>Apilactobacillus</taxon>
    </lineage>
</organism>
<dbReference type="PANTHER" id="PTHR46268:SF6">
    <property type="entry name" value="UNIVERSAL STRESS PROTEIN UP12"/>
    <property type="match status" value="1"/>
</dbReference>
<dbReference type="InterPro" id="IPR006016">
    <property type="entry name" value="UspA"/>
</dbReference>
<dbReference type="SUPFAM" id="SSF52402">
    <property type="entry name" value="Adenine nucleotide alpha hydrolases-like"/>
    <property type="match status" value="1"/>
</dbReference>
<dbReference type="PATRIC" id="fig|148814.8.peg.55"/>
<evidence type="ECO:0000256" key="1">
    <source>
        <dbReference type="ARBA" id="ARBA00008791"/>
    </source>
</evidence>
<dbReference type="PRINTS" id="PR01438">
    <property type="entry name" value="UNVRSLSTRESS"/>
</dbReference>
<accession>A0A0M9DCD1</accession>
<comment type="similarity">
    <text evidence="1">Belongs to the universal stress protein A family.</text>
</comment>
<dbReference type="EMBL" id="JXCY01000001">
    <property type="protein sequence ID" value="KOY77682.1"/>
    <property type="molecule type" value="Genomic_DNA"/>
</dbReference>
<keyword evidence="4" id="KW-1185">Reference proteome</keyword>
<dbReference type="Proteomes" id="UP000037778">
    <property type="component" value="Unassembled WGS sequence"/>
</dbReference>
<sequence length="148" mass="16134">MQNMDVEINFKNILVAVDDSDDALLAFKYAISRAKSEGAKLTIVSVLEDEEINVFQSLSGQFVHGKYEDLEKHLEKYKQTAEAAGVADVDIIASTGEAGETIIKDVLPKVNPDLLVVGSESKKGLARHFGSQAAYMAKYSPVSVMVIR</sequence>
<dbReference type="Pfam" id="PF00582">
    <property type="entry name" value="Usp"/>
    <property type="match status" value="1"/>
</dbReference>
<gene>
    <name evidence="3" type="ORF">RZ71_05180</name>
</gene>
<dbReference type="CDD" id="cd00293">
    <property type="entry name" value="USP-like"/>
    <property type="match status" value="1"/>
</dbReference>
<name>A0A0M9DCD1_9LACO</name>
<reference evidence="3 4" key="1">
    <citation type="journal article" date="2015" name="Genome Biol. Evol.">
        <title>Functionally Structured Genomes in Lactobacillus kunkeei Colonizing the Honey Crop and Food Products of Honeybees and Stingless Bees.</title>
        <authorList>
            <person name="Tamarit D."/>
            <person name="Ellegaard K.M."/>
            <person name="Wikander J."/>
            <person name="Olofsson T."/>
            <person name="Vasquez A."/>
            <person name="Andersson S.G."/>
        </authorList>
    </citation>
    <scope>NUCLEOTIDE SEQUENCE [LARGE SCALE GENOMIC DNA]</scope>
    <source>
        <strain evidence="3 4">LAko</strain>
    </source>
</reference>
<dbReference type="InterPro" id="IPR014729">
    <property type="entry name" value="Rossmann-like_a/b/a_fold"/>
</dbReference>
<dbReference type="InterPro" id="IPR006015">
    <property type="entry name" value="Universal_stress_UspA"/>
</dbReference>
<proteinExistence type="inferred from homology"/>
<evidence type="ECO:0000259" key="2">
    <source>
        <dbReference type="Pfam" id="PF00582"/>
    </source>
</evidence>
<evidence type="ECO:0000313" key="4">
    <source>
        <dbReference type="Proteomes" id="UP000037778"/>
    </source>
</evidence>
<dbReference type="AlphaFoldDB" id="A0A0M9DCD1"/>
<comment type="caution">
    <text evidence="3">The sequence shown here is derived from an EMBL/GenBank/DDBJ whole genome shotgun (WGS) entry which is preliminary data.</text>
</comment>
<dbReference type="Gene3D" id="3.40.50.620">
    <property type="entry name" value="HUPs"/>
    <property type="match status" value="1"/>
</dbReference>
<evidence type="ECO:0000313" key="3">
    <source>
        <dbReference type="EMBL" id="KOY77682.1"/>
    </source>
</evidence>
<dbReference type="RefSeq" id="WP_053791283.1">
    <property type="nucleotide sequence ID" value="NZ_JXCY01000001.1"/>
</dbReference>